<reference evidence="3" key="1">
    <citation type="submission" date="2018-07" db="EMBL/GenBank/DDBJ databases">
        <authorList>
            <consortium name="PulseNet: The National Subtyping Network for Foodborne Disease Surveillance"/>
            <person name="Tarr C.L."/>
            <person name="Trees E."/>
            <person name="Katz L.S."/>
            <person name="Carleton-Romer H.A."/>
            <person name="Stroika S."/>
            <person name="Kucerova Z."/>
            <person name="Roache K.F."/>
            <person name="Sabol A.L."/>
            <person name="Besser J."/>
            <person name="Gerner-Smidt P."/>
        </authorList>
    </citation>
    <scope>NUCLEOTIDE SEQUENCE</scope>
    <source>
        <strain evidence="3">PNUSAS020861</strain>
    </source>
</reference>
<accession>A0A5T8IZV0</accession>
<comment type="similarity">
    <text evidence="1">Belongs to the RelB/DinJ antitoxin family.</text>
</comment>
<dbReference type="PANTHER" id="PTHR38781:SF1">
    <property type="entry name" value="ANTITOXIN DINJ-RELATED"/>
    <property type="match status" value="1"/>
</dbReference>
<dbReference type="Pfam" id="PF04221">
    <property type="entry name" value="RelB"/>
    <property type="match status" value="1"/>
</dbReference>
<sequence length="95" mass="10509">MAQSSMMHIRIDNQLKNDAAAALAAHGLTISDAVRITLTRVVKEGGLPANLVTDTESYDAWFKAKVYEAISDTRSVSHEEAMNEVQDLINRKRHA</sequence>
<dbReference type="PIRSF" id="PIRSF003108">
    <property type="entry name" value="DinJ"/>
    <property type="match status" value="1"/>
</dbReference>
<evidence type="ECO:0000256" key="2">
    <source>
        <dbReference type="ARBA" id="ARBA00022649"/>
    </source>
</evidence>
<dbReference type="GO" id="GO:0006355">
    <property type="term" value="P:regulation of DNA-templated transcription"/>
    <property type="evidence" value="ECO:0007669"/>
    <property type="project" value="InterPro"/>
</dbReference>
<gene>
    <name evidence="3" type="ORF">DWF34_09875</name>
</gene>
<evidence type="ECO:0000313" key="3">
    <source>
        <dbReference type="EMBL" id="EBN6115352.1"/>
    </source>
</evidence>
<dbReference type="Gene3D" id="6.20.450.20">
    <property type="match status" value="1"/>
</dbReference>
<organism evidence="3">
    <name type="scientific">Salmonella enterica</name>
    <name type="common">Salmonella choleraesuis</name>
    <dbReference type="NCBI Taxonomy" id="28901"/>
    <lineage>
        <taxon>Bacteria</taxon>
        <taxon>Pseudomonadati</taxon>
        <taxon>Pseudomonadota</taxon>
        <taxon>Gammaproteobacteria</taxon>
        <taxon>Enterobacterales</taxon>
        <taxon>Enterobacteriaceae</taxon>
        <taxon>Salmonella</taxon>
    </lineage>
</organism>
<dbReference type="InterPro" id="IPR013321">
    <property type="entry name" value="Arc_rbn_hlx_hlx"/>
</dbReference>
<evidence type="ECO:0000256" key="1">
    <source>
        <dbReference type="ARBA" id="ARBA00010562"/>
    </source>
</evidence>
<dbReference type="GO" id="GO:0006351">
    <property type="term" value="P:DNA-templated transcription"/>
    <property type="evidence" value="ECO:0007669"/>
    <property type="project" value="TreeGrafter"/>
</dbReference>
<dbReference type="NCBIfam" id="TIGR02384">
    <property type="entry name" value="RelB_DinJ"/>
    <property type="match status" value="1"/>
</dbReference>
<dbReference type="InterPro" id="IPR007337">
    <property type="entry name" value="RelB/DinJ"/>
</dbReference>
<dbReference type="InterPro" id="IPR026262">
    <property type="entry name" value="DinJ"/>
</dbReference>
<dbReference type="Gene3D" id="1.10.1220.10">
    <property type="entry name" value="Met repressor-like"/>
    <property type="match status" value="1"/>
</dbReference>
<keyword evidence="2" id="KW-1277">Toxin-antitoxin system</keyword>
<name>A0A5T8IZV0_SALER</name>
<dbReference type="GO" id="GO:0015643">
    <property type="term" value="F:toxic substance binding"/>
    <property type="evidence" value="ECO:0007669"/>
    <property type="project" value="InterPro"/>
</dbReference>
<comment type="caution">
    <text evidence="3">The sequence shown here is derived from an EMBL/GenBank/DDBJ whole genome shotgun (WGS) entry which is preliminary data.</text>
</comment>
<dbReference type="EMBL" id="AAGGEZ010000011">
    <property type="protein sequence ID" value="EBN6115352.1"/>
    <property type="molecule type" value="Genomic_DNA"/>
</dbReference>
<dbReference type="PANTHER" id="PTHR38781">
    <property type="entry name" value="ANTITOXIN DINJ-RELATED"/>
    <property type="match status" value="1"/>
</dbReference>
<dbReference type="GO" id="GO:0000987">
    <property type="term" value="F:cis-regulatory region sequence-specific DNA binding"/>
    <property type="evidence" value="ECO:0007669"/>
    <property type="project" value="InterPro"/>
</dbReference>
<proteinExistence type="inferred from homology"/>
<protein>
    <submittedName>
        <fullName evidence="3">Type II toxin-antitoxin system RelB/DinJ family antitoxin</fullName>
    </submittedName>
</protein>
<dbReference type="GO" id="GO:0044010">
    <property type="term" value="P:single-species biofilm formation"/>
    <property type="evidence" value="ECO:0007669"/>
    <property type="project" value="InterPro"/>
</dbReference>
<dbReference type="AlphaFoldDB" id="A0A5T8IZV0"/>